<dbReference type="InterPro" id="IPR039420">
    <property type="entry name" value="WalR-like"/>
</dbReference>
<keyword evidence="2" id="KW-0902">Two-component regulatory system</keyword>
<evidence type="ECO:0000256" key="3">
    <source>
        <dbReference type="ARBA" id="ARBA00023015"/>
    </source>
</evidence>
<keyword evidence="1 6" id="KW-0597">Phosphoprotein</keyword>
<reference evidence="11" key="1">
    <citation type="submission" date="2023-07" db="EMBL/GenBank/DDBJ databases">
        <title>The carbon used by Thiothrix.</title>
        <authorList>
            <person name="Chen L."/>
        </authorList>
    </citation>
    <scope>NUCLEOTIDE SEQUENCE [LARGE SCALE GENOMIC DNA]</scope>
</reference>
<dbReference type="EMBL" id="JAYMYJ010000161">
    <property type="protein sequence ID" value="MEB4593569.1"/>
    <property type="molecule type" value="Genomic_DNA"/>
</dbReference>
<gene>
    <name evidence="10" type="ORF">VSS37_21505</name>
</gene>
<dbReference type="PANTHER" id="PTHR48111:SF1">
    <property type="entry name" value="TWO-COMPONENT RESPONSE REGULATOR ORR33"/>
    <property type="match status" value="1"/>
</dbReference>
<accession>A0ABU6D5I9</accession>
<evidence type="ECO:0000313" key="10">
    <source>
        <dbReference type="EMBL" id="MEB4593569.1"/>
    </source>
</evidence>
<dbReference type="Gene3D" id="3.40.50.2300">
    <property type="match status" value="1"/>
</dbReference>
<evidence type="ECO:0000256" key="7">
    <source>
        <dbReference type="PROSITE-ProRule" id="PRU01091"/>
    </source>
</evidence>
<name>A0ABU6D5I9_9GAMM</name>
<keyword evidence="4 7" id="KW-0238">DNA-binding</keyword>
<dbReference type="Gene3D" id="1.10.10.10">
    <property type="entry name" value="Winged helix-like DNA-binding domain superfamily/Winged helix DNA-binding domain"/>
    <property type="match status" value="1"/>
</dbReference>
<dbReference type="Gene3D" id="6.10.250.690">
    <property type="match status" value="1"/>
</dbReference>
<evidence type="ECO:0000256" key="4">
    <source>
        <dbReference type="ARBA" id="ARBA00023125"/>
    </source>
</evidence>
<dbReference type="RefSeq" id="WP_324698577.1">
    <property type="nucleotide sequence ID" value="NZ_JAYMYJ010000161.1"/>
</dbReference>
<evidence type="ECO:0000256" key="2">
    <source>
        <dbReference type="ARBA" id="ARBA00023012"/>
    </source>
</evidence>
<evidence type="ECO:0000259" key="8">
    <source>
        <dbReference type="PROSITE" id="PS50110"/>
    </source>
</evidence>
<feature type="DNA-binding region" description="OmpR/PhoB-type" evidence="7">
    <location>
        <begin position="133"/>
        <end position="232"/>
    </location>
</feature>
<evidence type="ECO:0000313" key="11">
    <source>
        <dbReference type="Proteomes" id="UP001308005"/>
    </source>
</evidence>
<reference evidence="10 11" key="2">
    <citation type="submission" date="2024-01" db="EMBL/GenBank/DDBJ databases">
        <authorList>
            <person name="Xie X."/>
        </authorList>
    </citation>
    <scope>NUCLEOTIDE SEQUENCE [LARGE SCALE GENOMIC DNA]</scope>
    <source>
        <strain evidence="10">SCUT-1</strain>
    </source>
</reference>
<sequence length="243" mass="27750">MLQKHAIKKLLIVDDDVILQNFLLRSLASTGYMADCLTDGGLLPSILQTKRIDLIILDVELPNRDGYYWLKWLQHYHPQIPVIMASVRGNEHERLAGLEIGARDYLLKPFQFKELLIRIENILGSSLQSKNDSRFVPMGCWQFDTHTGTLMQEERKVKLTAVEASILKLLYINEGSAVSRDEIMEQTRGSNYNPLDRSIDIHINKLRKKIEADPSAPVCIYTVRGKGYRLQLSNLSEELIANS</sequence>
<dbReference type="InterPro" id="IPR001867">
    <property type="entry name" value="OmpR/PhoB-type_DNA-bd"/>
</dbReference>
<keyword evidence="3" id="KW-0805">Transcription regulation</keyword>
<evidence type="ECO:0000256" key="5">
    <source>
        <dbReference type="ARBA" id="ARBA00023163"/>
    </source>
</evidence>
<dbReference type="Proteomes" id="UP001308005">
    <property type="component" value="Unassembled WGS sequence"/>
</dbReference>
<dbReference type="SMART" id="SM00448">
    <property type="entry name" value="REC"/>
    <property type="match status" value="1"/>
</dbReference>
<dbReference type="SUPFAM" id="SSF52172">
    <property type="entry name" value="CheY-like"/>
    <property type="match status" value="1"/>
</dbReference>
<dbReference type="PANTHER" id="PTHR48111">
    <property type="entry name" value="REGULATOR OF RPOS"/>
    <property type="match status" value="1"/>
</dbReference>
<feature type="modified residue" description="4-aspartylphosphate" evidence="6">
    <location>
        <position position="58"/>
    </location>
</feature>
<dbReference type="InterPro" id="IPR011006">
    <property type="entry name" value="CheY-like_superfamily"/>
</dbReference>
<organism evidence="10 11">
    <name type="scientific">Candidatus Thiothrix phosphatis</name>
    <dbReference type="NCBI Taxonomy" id="3112415"/>
    <lineage>
        <taxon>Bacteria</taxon>
        <taxon>Pseudomonadati</taxon>
        <taxon>Pseudomonadota</taxon>
        <taxon>Gammaproteobacteria</taxon>
        <taxon>Thiotrichales</taxon>
        <taxon>Thiotrichaceae</taxon>
        <taxon>Thiothrix</taxon>
    </lineage>
</organism>
<comment type="caution">
    <text evidence="10">The sequence shown here is derived from an EMBL/GenBank/DDBJ whole genome shotgun (WGS) entry which is preliminary data.</text>
</comment>
<dbReference type="InterPro" id="IPR001789">
    <property type="entry name" value="Sig_transdc_resp-reg_receiver"/>
</dbReference>
<evidence type="ECO:0000259" key="9">
    <source>
        <dbReference type="PROSITE" id="PS51755"/>
    </source>
</evidence>
<dbReference type="PROSITE" id="PS50110">
    <property type="entry name" value="RESPONSE_REGULATORY"/>
    <property type="match status" value="1"/>
</dbReference>
<proteinExistence type="predicted"/>
<feature type="domain" description="Response regulatory" evidence="8">
    <location>
        <begin position="9"/>
        <end position="123"/>
    </location>
</feature>
<keyword evidence="5" id="KW-0804">Transcription</keyword>
<dbReference type="SUPFAM" id="SSF46894">
    <property type="entry name" value="C-terminal effector domain of the bipartite response regulators"/>
    <property type="match status" value="1"/>
</dbReference>
<protein>
    <submittedName>
        <fullName evidence="10">Response regulator transcription factor</fullName>
    </submittedName>
</protein>
<dbReference type="InterPro" id="IPR036388">
    <property type="entry name" value="WH-like_DNA-bd_sf"/>
</dbReference>
<dbReference type="SMART" id="SM00862">
    <property type="entry name" value="Trans_reg_C"/>
    <property type="match status" value="1"/>
</dbReference>
<dbReference type="PROSITE" id="PS51755">
    <property type="entry name" value="OMPR_PHOB"/>
    <property type="match status" value="1"/>
</dbReference>
<feature type="domain" description="OmpR/PhoB-type" evidence="9">
    <location>
        <begin position="133"/>
        <end position="232"/>
    </location>
</feature>
<keyword evidence="11" id="KW-1185">Reference proteome</keyword>
<dbReference type="CDD" id="cd00383">
    <property type="entry name" value="trans_reg_C"/>
    <property type="match status" value="1"/>
</dbReference>
<evidence type="ECO:0000256" key="1">
    <source>
        <dbReference type="ARBA" id="ARBA00022553"/>
    </source>
</evidence>
<dbReference type="Pfam" id="PF00486">
    <property type="entry name" value="Trans_reg_C"/>
    <property type="match status" value="1"/>
</dbReference>
<evidence type="ECO:0000256" key="6">
    <source>
        <dbReference type="PROSITE-ProRule" id="PRU00169"/>
    </source>
</evidence>
<dbReference type="InterPro" id="IPR016032">
    <property type="entry name" value="Sig_transdc_resp-reg_C-effctor"/>
</dbReference>
<dbReference type="Pfam" id="PF00072">
    <property type="entry name" value="Response_reg"/>
    <property type="match status" value="1"/>
</dbReference>